<evidence type="ECO:0000313" key="4">
    <source>
        <dbReference type="Proteomes" id="UP000280501"/>
    </source>
</evidence>
<dbReference type="Proteomes" id="UP000280501">
    <property type="component" value="Unassembled WGS sequence"/>
</dbReference>
<evidence type="ECO:0000313" key="3">
    <source>
        <dbReference type="EMBL" id="RPF20976.1"/>
    </source>
</evidence>
<dbReference type="EMBL" id="RKQZ01000001">
    <property type="protein sequence ID" value="RPF20976.1"/>
    <property type="molecule type" value="Genomic_DNA"/>
</dbReference>
<dbReference type="RefSeq" id="WP_123814081.1">
    <property type="nucleotide sequence ID" value="NZ_RKQZ01000001.1"/>
</dbReference>
<organism evidence="3 4">
    <name type="scientific">Myceligenerans xiligouense</name>
    <dbReference type="NCBI Taxonomy" id="253184"/>
    <lineage>
        <taxon>Bacteria</taxon>
        <taxon>Bacillati</taxon>
        <taxon>Actinomycetota</taxon>
        <taxon>Actinomycetes</taxon>
        <taxon>Micrococcales</taxon>
        <taxon>Promicromonosporaceae</taxon>
        <taxon>Myceligenerans</taxon>
    </lineage>
</organism>
<proteinExistence type="inferred from homology"/>
<comment type="similarity">
    <text evidence="1 2">Belongs to the phD/YefM antitoxin family.</text>
</comment>
<dbReference type="PANTHER" id="PTHR35377:SF8">
    <property type="entry name" value="ANTITOXIN VAPB22"/>
    <property type="match status" value="1"/>
</dbReference>
<dbReference type="InterPro" id="IPR051416">
    <property type="entry name" value="phD-YefM_TA_antitoxins"/>
</dbReference>
<evidence type="ECO:0000256" key="2">
    <source>
        <dbReference type="RuleBase" id="RU362080"/>
    </source>
</evidence>
<keyword evidence="4" id="KW-1185">Reference proteome</keyword>
<comment type="function">
    <text evidence="2">Antitoxin component of a type II toxin-antitoxin (TA) system.</text>
</comment>
<dbReference type="NCBIfam" id="TIGR01552">
    <property type="entry name" value="phd_fam"/>
    <property type="match status" value="1"/>
</dbReference>
<sequence length="90" mass="9947">MRAISITELNQQTSRVIRDVQEGEHVEISMHGRVVARLVPATEQVTWLERKKAEGRITPPSAPDAPLPDLVAVRSGLSLDQLIDESKGDH</sequence>
<dbReference type="PANTHER" id="PTHR35377">
    <property type="entry name" value="ANTITOXIN VAPB49-RELATED-RELATED"/>
    <property type="match status" value="1"/>
</dbReference>
<comment type="caution">
    <text evidence="3">The sequence shown here is derived from an EMBL/GenBank/DDBJ whole genome shotgun (WGS) entry which is preliminary data.</text>
</comment>
<gene>
    <name evidence="3" type="ORF">EDD34_1584</name>
</gene>
<evidence type="ECO:0000256" key="1">
    <source>
        <dbReference type="ARBA" id="ARBA00009981"/>
    </source>
</evidence>
<dbReference type="InterPro" id="IPR006442">
    <property type="entry name" value="Antitoxin_Phd/YefM"/>
</dbReference>
<name>A0A3N4YND8_9MICO</name>
<protein>
    <recommendedName>
        <fullName evidence="2">Antitoxin</fullName>
    </recommendedName>
</protein>
<accession>A0A3N4YND8</accession>
<dbReference type="Pfam" id="PF02604">
    <property type="entry name" value="PhdYeFM_antitox"/>
    <property type="match status" value="1"/>
</dbReference>
<dbReference type="InterPro" id="IPR036165">
    <property type="entry name" value="YefM-like_sf"/>
</dbReference>
<reference evidence="3 4" key="1">
    <citation type="submission" date="2018-11" db="EMBL/GenBank/DDBJ databases">
        <title>Sequencing the genomes of 1000 actinobacteria strains.</title>
        <authorList>
            <person name="Klenk H.-P."/>
        </authorList>
    </citation>
    <scope>NUCLEOTIDE SEQUENCE [LARGE SCALE GENOMIC DNA]</scope>
    <source>
        <strain evidence="3 4">DSM 15700</strain>
    </source>
</reference>
<dbReference type="OrthoDB" id="4419580at2"/>
<dbReference type="AlphaFoldDB" id="A0A3N4YND8"/>
<dbReference type="Gene3D" id="3.40.1620.10">
    <property type="entry name" value="YefM-like domain"/>
    <property type="match status" value="1"/>
</dbReference>
<dbReference type="SUPFAM" id="SSF143120">
    <property type="entry name" value="YefM-like"/>
    <property type="match status" value="1"/>
</dbReference>